<name>A0AAN9W914_9ORTH</name>
<keyword evidence="14" id="KW-1185">Reference proteome</keyword>
<evidence type="ECO:0000256" key="3">
    <source>
        <dbReference type="ARBA" id="ARBA00009714"/>
    </source>
</evidence>
<sequence>MPWYLPWSESIKKRACRYLLQRYLGQFLEEKLTLDQLTVDLYNGIGSVSCVKLDVQALNELGEQQNLPVEFVDGYISEMSVSIPWASLLSDSSYVEVNGLLLTVQPKQRADTGVSMFESMWSSMSSSMQIAEECLKQSSEGNKEQAVDQGQPLEGLELFAQTIDSILSRVKVKFVNTTIRLEHVPKESVSGVALELRIRNIDYFDEAGADPPMPPSGDPQLHQANKVYQVAAFTTKAFYLEGVVLYTDEFPSRARTFSRSVMSLSTSSSPESKLSESVLGSPVPADAALPKQMEASSHSPLGDRDSLSSSRHSDMSTSERSVGGGGGGGLGSGAGVGNLAQEPDPVAFGRLVGRQELRVRLKQSEVALGPKVQLEVSCGSLLLFLSARQLHLLLELVEGLAAPDLEDTSNVAPRVHCVEKPMEAVDFRRVEQELQQQLLPSAHVPMQGLQGTQGWSTAALEESDSEEEFLPMAGGMSESIMSEASSMAASTCSSASSSAGKGSHRYSTPCASFAQSGAFAHEPRKKAHKGGGASGHGLLESEMGVTEVSRFHLRLASLALVLLHEDVLTPCSGPGSDGSLARSSVQQMKATADNFFQGLGQFGSSSFGGKDFVAARDVFLGACHLNHIRLLAAPVVMEGSERATAQGCALSGTLTAMHLELLECLVDKGSAQQLKVEYVELLKFPGCEDNAGQGFPGEPSLRLQYKFHERVVHQGHNKRSMHPRTDIYIALQTCSSEIDVSIVDRITAVLNPQPLCRRNVNKFAMSGGKSGVNQHSGFYQAVEVPSSPDCKTSIKVSSPFLSLKLRFPTPDLRPIHDMDRPPWWKRSVRKDFLTFELTDASFSTTMDSHEASQRYEIQCREIHGLFQEADTETPVTFARASADDKNGNSLPDGGQGFGWPRLVVTVFPEAPAGELEDAMDQDSDEGSMRHSSMDHPMDRGPPEPSPFSSKRVVHESDTPHSRAKQHSGQPESAGNATAAGEELIIPGDKQEMASFMEYASQSTRLHLEMSLPSASVHLPSKHLYELIYNRVNTDMFLWEPSAPKPQPGSSAADGYGVRAAAGVELSTFLQDTLYTTFSMCKSGIQYESDSDSEDAEGVYYSVYEQRQRQRRRQQLEGGTGSRQSHTALSLAIGQGALSVFTPVRDSGGNVIPGQHGELLIQFEEGSLFSVSGYRGRPGLGYICLQVHQAAFYHNGLVANPQEPVVLPVVGAAPPAHLQATIYHSEPGATVTPGAPDQDMLSVAIKVELEDSLHHLKTFRVAAGLRGATLRHRMGPSPHSWFTQFVDFFDVIDYPIAGYDPPGVITELQLHLWSCAVDYRPLHLPLRSLITMGSFSVASNIAAHTSTSTLRFIAEEAALFLSDQAQEDRPVDLRKDYVCVVDLGLFELSLRLCSQQTSGVSNAVPRVDLRASNNVLHVRTCADSGKALTELLTYFASDGDLKPAAEEGSVSQSQNSSAGEVDGSRGSDVLMAVGNDNERNGNSLSQSQVAHVHTMMEEAMKESSFTSHRAGPPKATRNKRGVEVFFFPDEANVLASKALADSELFQKEETEENEDSWEEDFCILDKEAGSGFLVWRTGIVGELFQKEQNEDSWEEDFCFLDREDGLECLPRNSLPEVRLLTSEPVRLIDNHFAVPLGKTDLLRAPKGYPAAVLRYTLREMTVIWHMYGGHDFGPASGPGAAAGADEQRVPESKSCPSSPPFSSPRSSPSTGLRPRGSVSFSKSTPTEVHFAYHYPAPHSPRANSPQQPLLQPAQVPLSWQAQGGPGRQHDVLMELQLNKVRFQHEVYPESAYEASRQVLLVSDVELRDRLASSQINKFLYQYSSEARPKQSHANMIVIKAVHVRPDPRLPAQECTLRVSLLPLRLNIDQDSLLFLFSFFTDISGRKSTEDESSSSSTSSGGGLSGGTPRHSTPTHAPPVMTVNVEACEQLVPQEPQALLILLEDELSSAIGTAEDEGLGVDAQRQMAATSESSRANAGGPLAPIYFRNFVFTRDVPIRLDYQGKRVDMTHGPLAGLLMGLGQLNCSELRLKRLSYRHGLLGFDKLVAFALAEWLRDIKKHQLPSLLGGVGPLHALVQLFQGLRDLFWLPIEQYQKDGRIVRGLQRGANSFTTSTAMAGLELMNRLVQAIQATAELAYDMVSPGPSVRCLRAGRGQKGRRRRRLAQPADLREGVANALAVVREGLGETAQALVRAASEEHELKGMSGAVGGVLRQIPPTALKPILMATEATANVLGGMRSQLAPDVRREAQDKWRAED</sequence>
<dbReference type="Proteomes" id="UP001378592">
    <property type="component" value="Unassembled WGS sequence"/>
</dbReference>
<keyword evidence="8" id="KW-0445">Lipid transport</keyword>
<keyword evidence="5" id="KW-0813">Transport</keyword>
<feature type="region of interest" description="Disordered" evidence="12">
    <location>
        <begin position="291"/>
        <end position="338"/>
    </location>
</feature>
<evidence type="ECO:0000256" key="7">
    <source>
        <dbReference type="ARBA" id="ARBA00023006"/>
    </source>
</evidence>
<dbReference type="GO" id="GO:0043495">
    <property type="term" value="F:protein-membrane adaptor activity"/>
    <property type="evidence" value="ECO:0007669"/>
    <property type="project" value="TreeGrafter"/>
</dbReference>
<dbReference type="GO" id="GO:0006869">
    <property type="term" value="P:lipid transport"/>
    <property type="evidence" value="ECO:0007669"/>
    <property type="project" value="UniProtKB-KW"/>
</dbReference>
<evidence type="ECO:0000256" key="5">
    <source>
        <dbReference type="ARBA" id="ARBA00022448"/>
    </source>
</evidence>
<feature type="region of interest" description="Disordered" evidence="12">
    <location>
        <begin position="1884"/>
        <end position="1916"/>
    </location>
</feature>
<evidence type="ECO:0000256" key="6">
    <source>
        <dbReference type="ARBA" id="ARBA00022824"/>
    </source>
</evidence>
<protein>
    <recommendedName>
        <fullName evidence="4">Autophagy-related protein 2</fullName>
    </recommendedName>
</protein>
<evidence type="ECO:0000256" key="10">
    <source>
        <dbReference type="ARBA" id="ARBA00024479"/>
    </source>
</evidence>
<comment type="subcellular location">
    <subcellularLocation>
        <location evidence="1">Endoplasmic reticulum membrane</location>
        <topology evidence="1">Peripheral membrane protein</topology>
    </subcellularLocation>
    <subcellularLocation>
        <location evidence="2">Preautophagosomal structure membrane</location>
        <topology evidence="2">Peripheral membrane protein</topology>
    </subcellularLocation>
</comment>
<feature type="compositionally biased region" description="Polar residues" evidence="12">
    <location>
        <begin position="966"/>
        <end position="975"/>
    </location>
</feature>
<comment type="caution">
    <text evidence="13">The sequence shown here is derived from an EMBL/GenBank/DDBJ whole genome shotgun (WGS) entry which is preliminary data.</text>
</comment>
<feature type="region of interest" description="Disordered" evidence="12">
    <location>
        <begin position="1676"/>
        <end position="1721"/>
    </location>
</feature>
<accession>A0AAN9W914</accession>
<comment type="catalytic activity">
    <reaction evidence="11">
        <text>a 1,2-diacyl-sn-glycero-3-phosphoethanolamine(in) = a 1,2-diacyl-sn-glycero-3-phosphoethanolamine(out)</text>
        <dbReference type="Rhea" id="RHEA:38895"/>
        <dbReference type="ChEBI" id="CHEBI:64612"/>
    </reaction>
</comment>
<dbReference type="EMBL" id="JAZDUA010000018">
    <property type="protein sequence ID" value="KAK7872957.1"/>
    <property type="molecule type" value="Genomic_DNA"/>
</dbReference>
<dbReference type="GO" id="GO:0034045">
    <property type="term" value="C:phagophore assembly site membrane"/>
    <property type="evidence" value="ECO:0007669"/>
    <property type="project" value="UniProtKB-SubCell"/>
</dbReference>
<dbReference type="GO" id="GO:0034727">
    <property type="term" value="P:piecemeal microautophagy of the nucleus"/>
    <property type="evidence" value="ECO:0007669"/>
    <property type="project" value="TreeGrafter"/>
</dbReference>
<evidence type="ECO:0000256" key="9">
    <source>
        <dbReference type="ARBA" id="ARBA00023136"/>
    </source>
</evidence>
<dbReference type="GO" id="GO:0005789">
    <property type="term" value="C:endoplasmic reticulum membrane"/>
    <property type="evidence" value="ECO:0007669"/>
    <property type="project" value="UniProtKB-SubCell"/>
</dbReference>
<evidence type="ECO:0000256" key="4">
    <source>
        <dbReference type="ARBA" id="ARBA00018070"/>
    </source>
</evidence>
<feature type="compositionally biased region" description="Low complexity" evidence="12">
    <location>
        <begin position="265"/>
        <end position="277"/>
    </location>
</feature>
<dbReference type="Pfam" id="PF13329">
    <property type="entry name" value="ATG2_CAD"/>
    <property type="match status" value="3"/>
</dbReference>
<keyword evidence="6" id="KW-0256">Endoplasmic reticulum</keyword>
<feature type="region of interest" description="Disordered" evidence="12">
    <location>
        <begin position="265"/>
        <end position="284"/>
    </location>
</feature>
<dbReference type="GO" id="GO:0061709">
    <property type="term" value="P:reticulophagy"/>
    <property type="evidence" value="ECO:0007669"/>
    <property type="project" value="TreeGrafter"/>
</dbReference>
<dbReference type="GO" id="GO:0061723">
    <property type="term" value="P:glycophagy"/>
    <property type="evidence" value="ECO:0007669"/>
    <property type="project" value="TreeGrafter"/>
</dbReference>
<gene>
    <name evidence="13" type="ORF">R5R35_004266</name>
</gene>
<feature type="compositionally biased region" description="Gly residues" evidence="12">
    <location>
        <begin position="322"/>
        <end position="336"/>
    </location>
</feature>
<dbReference type="PANTHER" id="PTHR13190:SF1">
    <property type="entry name" value="AUTOPHAGY-RELATED 2, ISOFORM A"/>
    <property type="match status" value="1"/>
</dbReference>
<feature type="region of interest" description="Disordered" evidence="12">
    <location>
        <begin position="1442"/>
        <end position="1488"/>
    </location>
</feature>
<feature type="compositionally biased region" description="Basic and acidic residues" evidence="12">
    <location>
        <begin position="926"/>
        <end position="941"/>
    </location>
</feature>
<feature type="compositionally biased region" description="Polar residues" evidence="12">
    <location>
        <begin position="1448"/>
        <end position="1457"/>
    </location>
</feature>
<feature type="compositionally biased region" description="Polar residues" evidence="12">
    <location>
        <begin position="1479"/>
        <end position="1488"/>
    </location>
</feature>
<evidence type="ECO:0000256" key="12">
    <source>
        <dbReference type="SAM" id="MobiDB-lite"/>
    </source>
</evidence>
<evidence type="ECO:0000256" key="8">
    <source>
        <dbReference type="ARBA" id="ARBA00023055"/>
    </source>
</evidence>
<dbReference type="GO" id="GO:0000422">
    <property type="term" value="P:autophagy of mitochondrion"/>
    <property type="evidence" value="ECO:0007669"/>
    <property type="project" value="TreeGrafter"/>
</dbReference>
<comment type="catalytic activity">
    <reaction evidence="10">
        <text>a 1,2-diacyl-sn-glycero-3-phospho-L-serine(in) = a 1,2-diacyl-sn-glycero-3-phospho-L-serine(out)</text>
        <dbReference type="Rhea" id="RHEA:38663"/>
        <dbReference type="ChEBI" id="CHEBI:57262"/>
    </reaction>
</comment>
<evidence type="ECO:0000256" key="2">
    <source>
        <dbReference type="ARBA" id="ARBA00004623"/>
    </source>
</evidence>
<evidence type="ECO:0000256" key="1">
    <source>
        <dbReference type="ARBA" id="ARBA00004406"/>
    </source>
</evidence>
<evidence type="ECO:0000256" key="11">
    <source>
        <dbReference type="ARBA" id="ARBA00024615"/>
    </source>
</evidence>
<keyword evidence="7" id="KW-0072">Autophagy</keyword>
<dbReference type="InterPro" id="IPR026849">
    <property type="entry name" value="ATG2"/>
</dbReference>
<feature type="region of interest" description="Disordered" evidence="12">
    <location>
        <begin position="917"/>
        <end position="977"/>
    </location>
</feature>
<evidence type="ECO:0000313" key="14">
    <source>
        <dbReference type="Proteomes" id="UP001378592"/>
    </source>
</evidence>
<reference evidence="13 14" key="1">
    <citation type="submission" date="2024-03" db="EMBL/GenBank/DDBJ databases">
        <title>The genome assembly and annotation of the cricket Gryllus longicercus Weissman &amp; Gray.</title>
        <authorList>
            <person name="Szrajer S."/>
            <person name="Gray D."/>
            <person name="Ylla G."/>
        </authorList>
    </citation>
    <scope>NUCLEOTIDE SEQUENCE [LARGE SCALE GENOMIC DNA]</scope>
    <source>
        <strain evidence="13">DAG 2021-001</strain>
        <tissue evidence="13">Whole body minus gut</tissue>
    </source>
</reference>
<comment type="similarity">
    <text evidence="3">Belongs to the ATG2 family.</text>
</comment>
<evidence type="ECO:0000313" key="13">
    <source>
        <dbReference type="EMBL" id="KAK7872957.1"/>
    </source>
</evidence>
<dbReference type="GO" id="GO:0000045">
    <property type="term" value="P:autophagosome assembly"/>
    <property type="evidence" value="ECO:0007669"/>
    <property type="project" value="TreeGrafter"/>
</dbReference>
<feature type="compositionally biased region" description="Basic and acidic residues" evidence="12">
    <location>
        <begin position="301"/>
        <end position="314"/>
    </location>
</feature>
<dbReference type="GO" id="GO:0061908">
    <property type="term" value="C:phagophore"/>
    <property type="evidence" value="ECO:0007669"/>
    <property type="project" value="TreeGrafter"/>
</dbReference>
<keyword evidence="9" id="KW-0472">Membrane</keyword>
<dbReference type="PANTHER" id="PTHR13190">
    <property type="entry name" value="AUTOPHAGY-RELATED 2, ISOFORM A"/>
    <property type="match status" value="1"/>
</dbReference>
<organism evidence="13 14">
    <name type="scientific">Gryllus longicercus</name>
    <dbReference type="NCBI Taxonomy" id="2509291"/>
    <lineage>
        <taxon>Eukaryota</taxon>
        <taxon>Metazoa</taxon>
        <taxon>Ecdysozoa</taxon>
        <taxon>Arthropoda</taxon>
        <taxon>Hexapoda</taxon>
        <taxon>Insecta</taxon>
        <taxon>Pterygota</taxon>
        <taxon>Neoptera</taxon>
        <taxon>Polyneoptera</taxon>
        <taxon>Orthoptera</taxon>
        <taxon>Ensifera</taxon>
        <taxon>Gryllidea</taxon>
        <taxon>Grylloidea</taxon>
        <taxon>Gryllidae</taxon>
        <taxon>Gryllinae</taxon>
        <taxon>Gryllus</taxon>
    </lineage>
</organism>
<proteinExistence type="inferred from homology"/>
<dbReference type="GO" id="GO:0032266">
    <property type="term" value="F:phosphatidylinositol-3-phosphate binding"/>
    <property type="evidence" value="ECO:0007669"/>
    <property type="project" value="TreeGrafter"/>
</dbReference>